<reference evidence="1" key="1">
    <citation type="journal article" date="2021" name="PeerJ">
        <title>Extensive microbial diversity within the chicken gut microbiome revealed by metagenomics and culture.</title>
        <authorList>
            <person name="Gilroy R."/>
            <person name="Ravi A."/>
            <person name="Getino M."/>
            <person name="Pursley I."/>
            <person name="Horton D.L."/>
            <person name="Alikhan N.F."/>
            <person name="Baker D."/>
            <person name="Gharbi K."/>
            <person name="Hall N."/>
            <person name="Watson M."/>
            <person name="Adriaenssens E.M."/>
            <person name="Foster-Nyarko E."/>
            <person name="Jarju S."/>
            <person name="Secka A."/>
            <person name="Antonio M."/>
            <person name="Oren A."/>
            <person name="Chaudhuri R.R."/>
            <person name="La Ragione R."/>
            <person name="Hildebrand F."/>
            <person name="Pallen M.J."/>
        </authorList>
    </citation>
    <scope>NUCLEOTIDE SEQUENCE</scope>
    <source>
        <strain evidence="1">ChiSjej1B19-8411</strain>
    </source>
</reference>
<protein>
    <submittedName>
        <fullName evidence="1">Uncharacterized protein</fullName>
    </submittedName>
</protein>
<reference evidence="1" key="2">
    <citation type="submission" date="2021-04" db="EMBL/GenBank/DDBJ databases">
        <authorList>
            <person name="Gilroy R."/>
        </authorList>
    </citation>
    <scope>NUCLEOTIDE SEQUENCE</scope>
    <source>
        <strain evidence="1">ChiSjej1B19-8411</strain>
    </source>
</reference>
<dbReference type="EMBL" id="DXEX01000130">
    <property type="protein sequence ID" value="HIX59178.1"/>
    <property type="molecule type" value="Genomic_DNA"/>
</dbReference>
<dbReference type="AlphaFoldDB" id="A0A9D1WHK6"/>
<dbReference type="Proteomes" id="UP000886817">
    <property type="component" value="Unassembled WGS sequence"/>
</dbReference>
<organism evidence="1 2">
    <name type="scientific">Candidatus Blautia gallistercoris</name>
    <dbReference type="NCBI Taxonomy" id="2838490"/>
    <lineage>
        <taxon>Bacteria</taxon>
        <taxon>Bacillati</taxon>
        <taxon>Bacillota</taxon>
        <taxon>Clostridia</taxon>
        <taxon>Lachnospirales</taxon>
        <taxon>Lachnospiraceae</taxon>
        <taxon>Blautia</taxon>
    </lineage>
</organism>
<sequence length="235" mass="26891">RDVSFLGFPSYQILIPGFSEVQQETDLLAKVYNTRAYLAPYLACPERIGSKTAKLLLGILEYWADSPMENQMTMLYSIYPDMEFPAEDLRKGWAYLAAMCYVLLGDYGSAADKILSIHRIARDTGNSRTDFYRILYYYLTLRDVGKGHAEAVRCLERLFEPSLCTEIDDLMAEEAAVIRKQYKSCGSLKCPEEIPDGECGTWAQVRRKLFSVWKEHVPDQQALAAYFEDSRGKIR</sequence>
<comment type="caution">
    <text evidence="1">The sequence shown here is derived from an EMBL/GenBank/DDBJ whole genome shotgun (WGS) entry which is preliminary data.</text>
</comment>
<evidence type="ECO:0000313" key="2">
    <source>
        <dbReference type="Proteomes" id="UP000886817"/>
    </source>
</evidence>
<evidence type="ECO:0000313" key="1">
    <source>
        <dbReference type="EMBL" id="HIX59178.1"/>
    </source>
</evidence>
<name>A0A9D1WHK6_9FIRM</name>
<proteinExistence type="predicted"/>
<feature type="non-terminal residue" evidence="1">
    <location>
        <position position="1"/>
    </location>
</feature>
<gene>
    <name evidence="1" type="ORF">IAA45_05625</name>
</gene>
<accession>A0A9D1WHK6</accession>